<organism evidence="2 3">
    <name type="scientific">Collybiopsis confluens</name>
    <dbReference type="NCBI Taxonomy" id="2823264"/>
    <lineage>
        <taxon>Eukaryota</taxon>
        <taxon>Fungi</taxon>
        <taxon>Dikarya</taxon>
        <taxon>Basidiomycota</taxon>
        <taxon>Agaricomycotina</taxon>
        <taxon>Agaricomycetes</taxon>
        <taxon>Agaricomycetidae</taxon>
        <taxon>Agaricales</taxon>
        <taxon>Marasmiineae</taxon>
        <taxon>Omphalotaceae</taxon>
        <taxon>Collybiopsis</taxon>
    </lineage>
</organism>
<evidence type="ECO:0000313" key="2">
    <source>
        <dbReference type="EMBL" id="KAF5372421.1"/>
    </source>
</evidence>
<evidence type="ECO:0000313" key="3">
    <source>
        <dbReference type="Proteomes" id="UP000518752"/>
    </source>
</evidence>
<name>A0A8H5GW58_9AGAR</name>
<dbReference type="OrthoDB" id="672793at2759"/>
<evidence type="ECO:0000256" key="1">
    <source>
        <dbReference type="SAM" id="MobiDB-lite"/>
    </source>
</evidence>
<protein>
    <submittedName>
        <fullName evidence="2">Uncharacterized protein</fullName>
    </submittedName>
</protein>
<keyword evidence="3" id="KW-1185">Reference proteome</keyword>
<reference evidence="2 3" key="1">
    <citation type="journal article" date="2020" name="ISME J.">
        <title>Uncovering the hidden diversity of litter-decomposition mechanisms in mushroom-forming fungi.</title>
        <authorList>
            <person name="Floudas D."/>
            <person name="Bentzer J."/>
            <person name="Ahren D."/>
            <person name="Johansson T."/>
            <person name="Persson P."/>
            <person name="Tunlid A."/>
        </authorList>
    </citation>
    <scope>NUCLEOTIDE SEQUENCE [LARGE SCALE GENOMIC DNA]</scope>
    <source>
        <strain evidence="2 3">CBS 406.79</strain>
    </source>
</reference>
<feature type="region of interest" description="Disordered" evidence="1">
    <location>
        <begin position="93"/>
        <end position="122"/>
    </location>
</feature>
<sequence>MPPLRRGHTFGIAKVHHSRLTELPPEYAAAISCVQALGNIALNVVGNQEYAQAIPHARALSSYTAPTHDSSFTFTSPSFLHSLRHLFPLRNLLTPTPTSPPNYRRRNKTHNPAQPPNIKTPNRMIRPVERKSLTGQGMNIEASCKSHHGTPLQTVDLGTTHIGEETRNGRSQVRFQDSYLSPVIDPFNQTSTATPSPTTALYSSPETQYRIMSTYASFLWRTFAILYLAAPHPDFPSDFLSTPFGAALRPTIDAMYRRYYTTVPGHSGYTQSSNPPLPKRLNHNYL</sequence>
<dbReference type="Proteomes" id="UP000518752">
    <property type="component" value="Unassembled WGS sequence"/>
</dbReference>
<dbReference type="AlphaFoldDB" id="A0A8H5GW58"/>
<gene>
    <name evidence="2" type="ORF">D9757_011626</name>
</gene>
<dbReference type="EMBL" id="JAACJN010000111">
    <property type="protein sequence ID" value="KAF5372421.1"/>
    <property type="molecule type" value="Genomic_DNA"/>
</dbReference>
<feature type="region of interest" description="Disordered" evidence="1">
    <location>
        <begin position="267"/>
        <end position="286"/>
    </location>
</feature>
<proteinExistence type="predicted"/>
<comment type="caution">
    <text evidence="2">The sequence shown here is derived from an EMBL/GenBank/DDBJ whole genome shotgun (WGS) entry which is preliminary data.</text>
</comment>
<accession>A0A8H5GW58</accession>